<dbReference type="SUPFAM" id="SSF46689">
    <property type="entry name" value="Homeodomain-like"/>
    <property type="match status" value="2"/>
</dbReference>
<evidence type="ECO:0000256" key="6">
    <source>
        <dbReference type="ARBA" id="ARBA00023015"/>
    </source>
</evidence>
<evidence type="ECO:0000256" key="8">
    <source>
        <dbReference type="ARBA" id="ARBA00023163"/>
    </source>
</evidence>
<dbReference type="Gene3D" id="1.10.10.60">
    <property type="entry name" value="Homeodomain-like"/>
    <property type="match status" value="2"/>
</dbReference>
<dbReference type="Gene3D" id="3.40.50.2300">
    <property type="match status" value="1"/>
</dbReference>
<comment type="caution">
    <text evidence="10">The sequence shown here is derived from an EMBL/GenBank/DDBJ whole genome shotgun (WGS) entry which is preliminary data.</text>
</comment>
<evidence type="ECO:0000256" key="5">
    <source>
        <dbReference type="ARBA" id="ARBA00023012"/>
    </source>
</evidence>
<dbReference type="CDD" id="cd17536">
    <property type="entry name" value="REC_YesN-like"/>
    <property type="match status" value="1"/>
</dbReference>
<dbReference type="InterPro" id="IPR009057">
    <property type="entry name" value="Homeodomain-like_sf"/>
</dbReference>
<evidence type="ECO:0000313" key="11">
    <source>
        <dbReference type="Proteomes" id="UP000283745"/>
    </source>
</evidence>
<comment type="subcellular location">
    <subcellularLocation>
        <location evidence="1">Cytoplasm</location>
    </subcellularLocation>
</comment>
<name>A0A414J753_9FIRM</name>
<dbReference type="InterPro" id="IPR001789">
    <property type="entry name" value="Sig_transdc_resp-reg_receiver"/>
</dbReference>
<evidence type="ECO:0000313" key="10">
    <source>
        <dbReference type="EMBL" id="RHE40228.1"/>
    </source>
</evidence>
<dbReference type="SUPFAM" id="SSF52172">
    <property type="entry name" value="CheY-like"/>
    <property type="match status" value="1"/>
</dbReference>
<keyword evidence="3" id="KW-0963">Cytoplasm</keyword>
<evidence type="ECO:0000256" key="3">
    <source>
        <dbReference type="ARBA" id="ARBA00022490"/>
    </source>
</evidence>
<dbReference type="Pfam" id="PF00072">
    <property type="entry name" value="Response_reg"/>
    <property type="match status" value="1"/>
</dbReference>
<organism evidence="10 11">
    <name type="scientific">Blautia obeum</name>
    <dbReference type="NCBI Taxonomy" id="40520"/>
    <lineage>
        <taxon>Bacteria</taxon>
        <taxon>Bacillati</taxon>
        <taxon>Bacillota</taxon>
        <taxon>Clostridia</taxon>
        <taxon>Lachnospirales</taxon>
        <taxon>Lachnospiraceae</taxon>
        <taxon>Blautia</taxon>
    </lineage>
</organism>
<dbReference type="GO" id="GO:0043565">
    <property type="term" value="F:sequence-specific DNA binding"/>
    <property type="evidence" value="ECO:0007669"/>
    <property type="project" value="InterPro"/>
</dbReference>
<evidence type="ECO:0000256" key="7">
    <source>
        <dbReference type="ARBA" id="ARBA00023125"/>
    </source>
</evidence>
<comment type="function">
    <text evidence="9">May play the central regulatory role in sporulation. It may be an element of the effector pathway responsible for the activation of sporulation genes in response to nutritional stress. Spo0A may act in concert with spo0H (a sigma factor) to control the expression of some genes that are critical to the sporulation process.</text>
</comment>
<reference evidence="10 11" key="1">
    <citation type="submission" date="2018-08" db="EMBL/GenBank/DDBJ databases">
        <title>A genome reference for cultivated species of the human gut microbiota.</title>
        <authorList>
            <person name="Zou Y."/>
            <person name="Xue W."/>
            <person name="Luo G."/>
        </authorList>
    </citation>
    <scope>NUCLEOTIDE SEQUENCE [LARGE SCALE GENOMIC DNA]</scope>
    <source>
        <strain evidence="10 11">AM28-23</strain>
    </source>
</reference>
<dbReference type="AlphaFoldDB" id="A0A414J753"/>
<keyword evidence="5" id="KW-0902">Two-component regulatory system</keyword>
<gene>
    <name evidence="10" type="ORF">DW740_07980</name>
</gene>
<sequence>MLKIFLAEDEVIVRETIKRMIPWEELGFELVGEAADGEMALPLLIRQKPDLLITDIKMPFMDGLTLAKLAKKELPELKIVILSGYDDFNYAKQAINIGVEDYLLKPITKNALIERLSEIRSRYEHEKTQKEYYEKFQREMQAYEKNSSRDFFEALVRGSMDMMEVYKKAEKLGVDIVAEAYNILIFTMNSEEDFSGQKEGYSEWEAETLEMLEEFFSGHPSAMLFRSNIFSYGVLLKGQKESIKEITKECVGKIQGILNRKESKREWFLAVGQPVERLSQIKKSYHTASRAFSQRYLYGENILYYDEMEMMEHRSGQADTNDNAYLKKVDVNALNPAILQKFLSNGIQEEIENFVKDYFYAIGQEPMESLVFRNYVILNVRFSVITFLKGLGCDTEGMEPENTEEILVESGKNIENAIAYAEKMISRAITIRDQNSGNKNRSILKTAVDFIDEHYMDEDISLNTAANVANVSSNHFSALFSQNMGQTFIEYLTSLRMNKAKELLRCTGMRSSEIAGEIGYKDAHYFSYLFKKTQGMTPSDYRKVREDKA</sequence>
<dbReference type="InterPro" id="IPR020449">
    <property type="entry name" value="Tscrpt_reg_AraC-type_HTH"/>
</dbReference>
<keyword evidence="8" id="KW-0804">Transcription</keyword>
<accession>A0A414J753</accession>
<evidence type="ECO:0000256" key="1">
    <source>
        <dbReference type="ARBA" id="ARBA00004496"/>
    </source>
</evidence>
<dbReference type="Pfam" id="PF12833">
    <property type="entry name" value="HTH_18"/>
    <property type="match status" value="1"/>
</dbReference>
<keyword evidence="4" id="KW-0597">Phosphoprotein</keyword>
<dbReference type="InterPro" id="IPR051552">
    <property type="entry name" value="HptR"/>
</dbReference>
<protein>
    <recommendedName>
        <fullName evidence="2">Stage 0 sporulation protein A homolog</fullName>
    </recommendedName>
</protein>
<dbReference type="GO" id="GO:0005737">
    <property type="term" value="C:cytoplasm"/>
    <property type="evidence" value="ECO:0007669"/>
    <property type="project" value="UniProtKB-SubCell"/>
</dbReference>
<dbReference type="PRINTS" id="PR00032">
    <property type="entry name" value="HTHARAC"/>
</dbReference>
<dbReference type="Pfam" id="PF17853">
    <property type="entry name" value="GGDEF_2"/>
    <property type="match status" value="1"/>
</dbReference>
<dbReference type="PANTHER" id="PTHR42713">
    <property type="entry name" value="HISTIDINE KINASE-RELATED"/>
    <property type="match status" value="1"/>
</dbReference>
<dbReference type="Proteomes" id="UP000283745">
    <property type="component" value="Unassembled WGS sequence"/>
</dbReference>
<dbReference type="InterPro" id="IPR011006">
    <property type="entry name" value="CheY-like_superfamily"/>
</dbReference>
<evidence type="ECO:0000256" key="2">
    <source>
        <dbReference type="ARBA" id="ARBA00018672"/>
    </source>
</evidence>
<keyword evidence="6" id="KW-0805">Transcription regulation</keyword>
<keyword evidence="7" id="KW-0238">DNA-binding</keyword>
<dbReference type="InterPro" id="IPR041522">
    <property type="entry name" value="CdaR_GGDEF"/>
</dbReference>
<proteinExistence type="predicted"/>
<dbReference type="EMBL" id="QSKF01000005">
    <property type="protein sequence ID" value="RHE40228.1"/>
    <property type="molecule type" value="Genomic_DNA"/>
</dbReference>
<dbReference type="PROSITE" id="PS01124">
    <property type="entry name" value="HTH_ARAC_FAMILY_2"/>
    <property type="match status" value="1"/>
</dbReference>
<dbReference type="InterPro" id="IPR018060">
    <property type="entry name" value="HTH_AraC"/>
</dbReference>
<dbReference type="SMART" id="SM00448">
    <property type="entry name" value="REC"/>
    <property type="match status" value="1"/>
</dbReference>
<evidence type="ECO:0000256" key="9">
    <source>
        <dbReference type="ARBA" id="ARBA00024867"/>
    </source>
</evidence>
<dbReference type="RefSeq" id="WP_118039057.1">
    <property type="nucleotide sequence ID" value="NZ_CABJFK010000005.1"/>
</dbReference>
<dbReference type="SMART" id="SM00342">
    <property type="entry name" value="HTH_ARAC"/>
    <property type="match status" value="1"/>
</dbReference>
<dbReference type="PANTHER" id="PTHR42713:SF3">
    <property type="entry name" value="TRANSCRIPTIONAL REGULATORY PROTEIN HPTR"/>
    <property type="match status" value="1"/>
</dbReference>
<dbReference type="PROSITE" id="PS50110">
    <property type="entry name" value="RESPONSE_REGULATORY"/>
    <property type="match status" value="1"/>
</dbReference>
<dbReference type="GO" id="GO:0003700">
    <property type="term" value="F:DNA-binding transcription factor activity"/>
    <property type="evidence" value="ECO:0007669"/>
    <property type="project" value="InterPro"/>
</dbReference>
<evidence type="ECO:0000256" key="4">
    <source>
        <dbReference type="ARBA" id="ARBA00022553"/>
    </source>
</evidence>
<dbReference type="GO" id="GO:0000160">
    <property type="term" value="P:phosphorelay signal transduction system"/>
    <property type="evidence" value="ECO:0007669"/>
    <property type="project" value="UniProtKB-KW"/>
</dbReference>